<dbReference type="FunFam" id="2.60.40.60:FF:000150">
    <property type="entry name" value="Dachsous cadherin-related 1"/>
    <property type="match status" value="1"/>
</dbReference>
<dbReference type="InterPro" id="IPR050819">
    <property type="entry name" value="Tripeptidyl-peptidase_I"/>
</dbReference>
<comment type="catalytic activity">
    <reaction evidence="1">
        <text>Release of an N-terminal tripeptide from a polypeptide, but also has endopeptidase activity.</text>
        <dbReference type="EC" id="3.4.14.9"/>
    </reaction>
</comment>
<dbReference type="GO" id="GO:0007417">
    <property type="term" value="P:central nervous system development"/>
    <property type="evidence" value="ECO:0007669"/>
    <property type="project" value="TreeGrafter"/>
</dbReference>
<dbReference type="GO" id="GO:0008240">
    <property type="term" value="F:tripeptidyl-peptidase activity"/>
    <property type="evidence" value="ECO:0007669"/>
    <property type="project" value="TreeGrafter"/>
</dbReference>
<comment type="subcellular location">
    <subcellularLocation>
        <location evidence="4">Lysosome</location>
    </subcellularLocation>
    <subcellularLocation>
        <location evidence="3">Membrane</location>
    </subcellularLocation>
</comment>
<dbReference type="GO" id="GO:0005509">
    <property type="term" value="F:calcium ion binding"/>
    <property type="evidence" value="ECO:0007669"/>
    <property type="project" value="UniProtKB-UniRule"/>
</dbReference>
<reference evidence="30" key="2">
    <citation type="submission" date="2025-08" db="UniProtKB">
        <authorList>
            <consortium name="Ensembl"/>
        </authorList>
    </citation>
    <scope>IDENTIFICATION</scope>
</reference>
<comment type="cofactor">
    <cofactor evidence="2">
        <name>Ca(2+)</name>
        <dbReference type="ChEBI" id="CHEBI:29108"/>
    </cofactor>
</comment>
<evidence type="ECO:0000256" key="18">
    <source>
        <dbReference type="ARBA" id="ARBA00023136"/>
    </source>
</evidence>
<dbReference type="CDD" id="cd11377">
    <property type="entry name" value="Pro-peptidase_S53"/>
    <property type="match status" value="1"/>
</dbReference>
<evidence type="ECO:0000256" key="22">
    <source>
        <dbReference type="ARBA" id="ARBA00023228"/>
    </source>
</evidence>
<sequence>MPQGASVGAVQAQNPPGHADDIFYAISSGDPHGYFSIDSASGQLRTSLPLDHESQSVLILDVQARSGSPPAYSNTRVKISVSDVNDNAPAFPAPSDSILLPEATEPGTTVYTVQAEDRDSGANGQVTFELVSGGEGAFVVERASGAVRLLGALQYEAVSAYSLAITARDSGVPQLSSTFTLLVHVQAEDDNGPIFDTLTYRVEVQEGVPVSTRFLQVRALAHDAESTALTYHLRADGDAASFGIVPESGWLYVKSALDRETRDLYVLTVLASVGGTGATADARKTGTSTVRISITDENDNSPRLSEERYFFTVSENQAPGSSVGRVTASDRDAGQNSRLTYRLLQHDPNFLIHTQTGEVSTKHSLDREQQSSFQLLVIVQDGGAPPRSATGTIYVTVLDENDNAPAFLHVGSGQELTVQVLEEKPSGLLVASLQAKDPDEGENGTIVYSLIGAWAERFTLHVATGELRTAAVLRRAERAEYIFTVAASDRGTAPRSTARLARLVQAVSDPQSPEYGQYLSLEQVRDLVQPSPATLMTVLKWLQGHGVEHCWSVTTLDFLECYLTASVAERLLPGAEFHQYVQGQRSLVRSPLPYTVPAEIAEHLDFVGGMHRFPMERKAVSRAGARKDPQLARASFHLGVTPAVLRQRYNMTGGDVGLLSNNSQACAQFLEQYFHQADLAEFMQLFGSGFAHRTQVDRVVGRQGHGKAGLEASLDVEYIMSTGANVSTWVFSNAGRHESQEPFLAWLLLLSNMSALPWVHSVSYGDDEDSLSYAYMERVNTEFMKAAARGLTILFASGDDGAGCRRVHSGNHTFRPSFPASSPYVTTVGGTSFKNPFLVTEEVTDYISGGGFSNVFPMPEYQAAAVKSFLRSASKLPPSSYYNSSGRAYPDLAALSDNYWVVTNRIPLPWVSGTSASTPVVAGMVALINDRRLQRGLAPLGFLNPALYQLQKQGLGDVIQGCHLSCLDGTVQGQGFCATPSWDPVTGWGTPNFPRLLRALGPR</sequence>
<evidence type="ECO:0000256" key="21">
    <source>
        <dbReference type="ARBA" id="ARBA00023180"/>
    </source>
</evidence>
<keyword evidence="10" id="KW-0732">Signal</keyword>
<keyword evidence="21" id="KW-0325">Glycoprotein</keyword>
<dbReference type="SUPFAM" id="SSF52743">
    <property type="entry name" value="Subtilisin-like"/>
    <property type="match status" value="1"/>
</dbReference>
<evidence type="ECO:0000256" key="23">
    <source>
        <dbReference type="ARBA" id="ARBA00032232"/>
    </source>
</evidence>
<evidence type="ECO:0000256" key="4">
    <source>
        <dbReference type="ARBA" id="ARBA00004371"/>
    </source>
</evidence>
<dbReference type="EC" id="3.4.14.9" evidence="5"/>
<reference evidence="30" key="3">
    <citation type="submission" date="2025-09" db="UniProtKB">
        <authorList>
            <consortium name="Ensembl"/>
        </authorList>
    </citation>
    <scope>IDENTIFICATION</scope>
</reference>
<evidence type="ECO:0000256" key="6">
    <source>
        <dbReference type="ARBA" id="ARBA00020254"/>
    </source>
</evidence>
<dbReference type="AlphaFoldDB" id="U3K0L3"/>
<keyword evidence="14 27" id="KW-0720">Serine protease</keyword>
<organism evidence="30 31">
    <name type="scientific">Ficedula albicollis</name>
    <name type="common">Collared flycatcher</name>
    <name type="synonym">Muscicapa albicollis</name>
    <dbReference type="NCBI Taxonomy" id="59894"/>
    <lineage>
        <taxon>Eukaryota</taxon>
        <taxon>Metazoa</taxon>
        <taxon>Chordata</taxon>
        <taxon>Craniata</taxon>
        <taxon>Vertebrata</taxon>
        <taxon>Euteleostomi</taxon>
        <taxon>Archelosauria</taxon>
        <taxon>Archosauria</taxon>
        <taxon>Dinosauria</taxon>
        <taxon>Saurischia</taxon>
        <taxon>Theropoda</taxon>
        <taxon>Coelurosauria</taxon>
        <taxon>Aves</taxon>
        <taxon>Neognathae</taxon>
        <taxon>Neoaves</taxon>
        <taxon>Telluraves</taxon>
        <taxon>Australaves</taxon>
        <taxon>Passeriformes</taxon>
        <taxon>Muscicapidae</taxon>
        <taxon>Ficedula</taxon>
    </lineage>
</organism>
<evidence type="ECO:0000256" key="20">
    <source>
        <dbReference type="ARBA" id="ARBA00023157"/>
    </source>
</evidence>
<evidence type="ECO:0000256" key="5">
    <source>
        <dbReference type="ARBA" id="ARBA00012067"/>
    </source>
</evidence>
<evidence type="ECO:0000256" key="9">
    <source>
        <dbReference type="ARBA" id="ARBA00022723"/>
    </source>
</evidence>
<dbReference type="FunFam" id="3.40.50.200:FF:000012">
    <property type="entry name" value="Tripeptidyl-peptidase 1 preproprotein"/>
    <property type="match status" value="1"/>
</dbReference>
<keyword evidence="22" id="KW-0458">Lysosome</keyword>
<evidence type="ECO:0000256" key="2">
    <source>
        <dbReference type="ARBA" id="ARBA00001913"/>
    </source>
</evidence>
<evidence type="ECO:0000256" key="7">
    <source>
        <dbReference type="ARBA" id="ARBA00022670"/>
    </source>
</evidence>
<keyword evidence="11" id="KW-0677">Repeat</keyword>
<evidence type="ECO:0000313" key="30">
    <source>
        <dbReference type="Ensembl" id="ENSFALP00000008567.2"/>
    </source>
</evidence>
<dbReference type="PROSITE" id="PS51695">
    <property type="entry name" value="SEDOLISIN"/>
    <property type="match status" value="1"/>
</dbReference>
<dbReference type="Gene3D" id="2.60.40.60">
    <property type="entry name" value="Cadherins"/>
    <property type="match status" value="5"/>
</dbReference>
<accession>U3K0L3</accession>
<keyword evidence="18" id="KW-0472">Membrane</keyword>
<dbReference type="FunFam" id="2.60.40.60:FF:000020">
    <property type="entry name" value="Dachsous cadherin-related 1b"/>
    <property type="match status" value="2"/>
</dbReference>
<keyword evidence="17" id="KW-1133">Transmembrane helix</keyword>
<evidence type="ECO:0000256" key="1">
    <source>
        <dbReference type="ARBA" id="ARBA00000884"/>
    </source>
</evidence>
<feature type="domain" description="Cadherin" evidence="28">
    <location>
        <begin position="2"/>
        <end position="91"/>
    </location>
</feature>
<evidence type="ECO:0000256" key="27">
    <source>
        <dbReference type="PROSITE-ProRule" id="PRU01032"/>
    </source>
</evidence>
<dbReference type="GO" id="GO:0006508">
    <property type="term" value="P:proteolysis"/>
    <property type="evidence" value="ECO:0007669"/>
    <property type="project" value="UniProtKB-KW"/>
</dbReference>
<dbReference type="InterPro" id="IPR015366">
    <property type="entry name" value="S53_propep"/>
</dbReference>
<evidence type="ECO:0000256" key="15">
    <source>
        <dbReference type="ARBA" id="ARBA00022837"/>
    </source>
</evidence>
<evidence type="ECO:0000256" key="25">
    <source>
        <dbReference type="ARBA" id="ARBA00045460"/>
    </source>
</evidence>
<dbReference type="InterPro" id="IPR030400">
    <property type="entry name" value="Sedolisin_dom"/>
</dbReference>
<keyword evidence="16" id="KW-0130">Cell adhesion</keyword>
<evidence type="ECO:0000256" key="13">
    <source>
        <dbReference type="ARBA" id="ARBA00022813"/>
    </source>
</evidence>
<keyword evidence="9" id="KW-0479">Metal-binding</keyword>
<dbReference type="PANTHER" id="PTHR14218">
    <property type="entry name" value="PROTEASE S8 TRIPEPTIDYL PEPTIDASE I CLN2"/>
    <property type="match status" value="1"/>
</dbReference>
<dbReference type="InterPro" id="IPR015919">
    <property type="entry name" value="Cadherin-like_sf"/>
</dbReference>
<dbReference type="InterPro" id="IPR036852">
    <property type="entry name" value="Peptidase_S8/S53_dom_sf"/>
</dbReference>
<evidence type="ECO:0000256" key="8">
    <source>
        <dbReference type="ARBA" id="ARBA00022692"/>
    </source>
</evidence>
<comment type="caution">
    <text evidence="27">Lacks conserved residue(s) required for the propagation of feature annotation.</text>
</comment>
<dbReference type="Pfam" id="PF09286">
    <property type="entry name" value="Pro-kuma_activ"/>
    <property type="match status" value="1"/>
</dbReference>
<dbReference type="Ensembl" id="ENSFALT00000008605.2">
    <property type="protein sequence ID" value="ENSFALP00000008567.2"/>
    <property type="gene ID" value="ENSFALG00000028061.1"/>
</dbReference>
<dbReference type="PRINTS" id="PR00205">
    <property type="entry name" value="CADHERIN"/>
</dbReference>
<evidence type="ECO:0000256" key="3">
    <source>
        <dbReference type="ARBA" id="ARBA00004370"/>
    </source>
</evidence>
<dbReference type="InterPro" id="IPR023828">
    <property type="entry name" value="Peptidase_S8_Ser-AS"/>
</dbReference>
<evidence type="ECO:0000259" key="28">
    <source>
        <dbReference type="PROSITE" id="PS50268"/>
    </source>
</evidence>
<dbReference type="FunFam" id="2.60.40.60:FF:000035">
    <property type="entry name" value="Protocadherin Fat 3"/>
    <property type="match status" value="1"/>
</dbReference>
<dbReference type="GO" id="GO:0004252">
    <property type="term" value="F:serine-type endopeptidase activity"/>
    <property type="evidence" value="ECO:0007669"/>
    <property type="project" value="UniProtKB-UniRule"/>
</dbReference>
<evidence type="ECO:0000256" key="19">
    <source>
        <dbReference type="ARBA" id="ARBA00023145"/>
    </source>
</evidence>
<feature type="domain" description="Cadherin" evidence="28">
    <location>
        <begin position="305"/>
        <end position="407"/>
    </location>
</feature>
<dbReference type="GeneTree" id="ENSGT00940000163671"/>
<protein>
    <recommendedName>
        <fullName evidence="6">Tripeptidyl-peptidase 1</fullName>
        <ecNumber evidence="5">3.4.14.9</ecNumber>
    </recommendedName>
    <alternativeName>
        <fullName evidence="23">Tripeptidyl aminopeptidase</fullName>
    </alternativeName>
    <alternativeName>
        <fullName evidence="24">Tripeptidyl-peptidase I</fullName>
    </alternativeName>
</protein>
<dbReference type="HOGENOM" id="CLU_013783_5_1_1"/>
<dbReference type="GO" id="GO:0005886">
    <property type="term" value="C:plasma membrane"/>
    <property type="evidence" value="ECO:0007669"/>
    <property type="project" value="InterPro"/>
</dbReference>
<keyword evidence="15 26" id="KW-0106">Calcium</keyword>
<feature type="domain" description="Peptidase S53" evidence="29">
    <location>
        <begin position="639"/>
        <end position="1003"/>
    </location>
</feature>
<dbReference type="Pfam" id="PF00082">
    <property type="entry name" value="Peptidase_S8"/>
    <property type="match status" value="1"/>
</dbReference>
<dbReference type="FunFam" id="2.60.40.60:FF:000254">
    <property type="entry name" value="Dachsous cadherin-related 1"/>
    <property type="match status" value="1"/>
</dbReference>
<dbReference type="SUPFAM" id="SSF49313">
    <property type="entry name" value="Cadherin-like"/>
    <property type="match status" value="5"/>
</dbReference>
<keyword evidence="7 27" id="KW-0645">Protease</keyword>
<evidence type="ECO:0000256" key="17">
    <source>
        <dbReference type="ARBA" id="ARBA00022989"/>
    </source>
</evidence>
<evidence type="ECO:0000259" key="29">
    <source>
        <dbReference type="PROSITE" id="PS51695"/>
    </source>
</evidence>
<dbReference type="PROSITE" id="PS00232">
    <property type="entry name" value="CADHERIN_1"/>
    <property type="match status" value="2"/>
</dbReference>
<dbReference type="Pfam" id="PF00028">
    <property type="entry name" value="Cadherin"/>
    <property type="match status" value="4"/>
</dbReference>
<dbReference type="InterPro" id="IPR000209">
    <property type="entry name" value="Peptidase_S8/S53_dom"/>
</dbReference>
<dbReference type="Gene3D" id="3.40.50.200">
    <property type="entry name" value="Peptidase S8/S53 domain"/>
    <property type="match status" value="1"/>
</dbReference>
<keyword evidence="20" id="KW-1015">Disulfide bond</keyword>
<proteinExistence type="predicted"/>
<keyword evidence="8" id="KW-0812">Transmembrane</keyword>
<feature type="domain" description="Cadherin" evidence="28">
    <location>
        <begin position="196"/>
        <end position="304"/>
    </location>
</feature>
<feature type="domain" description="Cadherin" evidence="28">
    <location>
        <begin position="92"/>
        <end position="195"/>
    </location>
</feature>
<evidence type="ECO:0000256" key="16">
    <source>
        <dbReference type="ARBA" id="ARBA00022889"/>
    </source>
</evidence>
<dbReference type="Proteomes" id="UP000016665">
    <property type="component" value="Chromosome 1"/>
</dbReference>
<comment type="function">
    <text evidence="25">Lysosomal serine protease with tripeptidyl-peptidase I activity. May act as a non-specific lysosomal peptidase which generates tripeptides from the breakdown products produced by lysosomal proteinases. Requires substrates with an unsubstituted N-terminus.</text>
</comment>
<dbReference type="SMART" id="SM00944">
    <property type="entry name" value="Pro-kuma_activ"/>
    <property type="match status" value="1"/>
</dbReference>
<feature type="active site" description="Charge relay system" evidence="27">
    <location>
        <position position="711"/>
    </location>
</feature>
<dbReference type="STRING" id="59894.ENSFALP00000008567"/>
<dbReference type="CDD" id="cd04056">
    <property type="entry name" value="Peptidases_S53"/>
    <property type="match status" value="1"/>
</dbReference>
<dbReference type="CDD" id="cd11304">
    <property type="entry name" value="Cadherin_repeat"/>
    <property type="match status" value="5"/>
</dbReference>
<dbReference type="InterPro" id="IPR002126">
    <property type="entry name" value="Cadherin-like_dom"/>
</dbReference>
<evidence type="ECO:0000313" key="31">
    <source>
        <dbReference type="Proteomes" id="UP000016665"/>
    </source>
</evidence>
<dbReference type="PROSITE" id="PS00138">
    <property type="entry name" value="SUBTILASE_SER"/>
    <property type="match status" value="1"/>
</dbReference>
<dbReference type="InterPro" id="IPR020894">
    <property type="entry name" value="Cadherin_CS"/>
</dbReference>
<name>U3K0L3_FICAL</name>
<evidence type="ECO:0000256" key="24">
    <source>
        <dbReference type="ARBA" id="ARBA00032661"/>
    </source>
</evidence>
<evidence type="ECO:0000256" key="26">
    <source>
        <dbReference type="PROSITE-ProRule" id="PRU00043"/>
    </source>
</evidence>
<dbReference type="SMART" id="SM00112">
    <property type="entry name" value="CA"/>
    <property type="match status" value="5"/>
</dbReference>
<dbReference type="GO" id="GO:0005764">
    <property type="term" value="C:lysosome"/>
    <property type="evidence" value="ECO:0007669"/>
    <property type="project" value="UniProtKB-SubCell"/>
</dbReference>
<evidence type="ECO:0000256" key="10">
    <source>
        <dbReference type="ARBA" id="ARBA00022729"/>
    </source>
</evidence>
<feature type="active site" description="Charge relay system" evidence="27">
    <location>
        <position position="715"/>
    </location>
</feature>
<dbReference type="eggNOG" id="ENOG502QR6D">
    <property type="taxonomic scope" value="Eukaryota"/>
</dbReference>
<dbReference type="PANTHER" id="PTHR14218:SF15">
    <property type="entry name" value="TRIPEPTIDYL-PEPTIDASE 1"/>
    <property type="match status" value="1"/>
</dbReference>
<keyword evidence="13" id="KW-0068">Autocatalytic cleavage</keyword>
<keyword evidence="31" id="KW-1185">Reference proteome</keyword>
<reference evidence="30 31" key="1">
    <citation type="journal article" date="2012" name="Nature">
        <title>The genomic landscape of species divergence in Ficedula flycatchers.</title>
        <authorList>
            <person name="Ellegren H."/>
            <person name="Smeds L."/>
            <person name="Burri R."/>
            <person name="Olason P.I."/>
            <person name="Backstrom N."/>
            <person name="Kawakami T."/>
            <person name="Kunstner A."/>
            <person name="Makinen H."/>
            <person name="Nadachowska-Brzyska K."/>
            <person name="Qvarnstrom A."/>
            <person name="Uebbing S."/>
            <person name="Wolf J.B."/>
        </authorList>
    </citation>
    <scope>NUCLEOTIDE SEQUENCE [LARGE SCALE GENOMIC DNA]</scope>
</reference>
<evidence type="ECO:0000256" key="11">
    <source>
        <dbReference type="ARBA" id="ARBA00022737"/>
    </source>
</evidence>
<dbReference type="GO" id="GO:0007156">
    <property type="term" value="P:homophilic cell adhesion via plasma membrane adhesion molecules"/>
    <property type="evidence" value="ECO:0007669"/>
    <property type="project" value="InterPro"/>
</dbReference>
<evidence type="ECO:0000256" key="14">
    <source>
        <dbReference type="ARBA" id="ARBA00022825"/>
    </source>
</evidence>
<dbReference type="SUPFAM" id="SSF54897">
    <property type="entry name" value="Protease propeptides/inhibitors"/>
    <property type="match status" value="1"/>
</dbReference>
<evidence type="ECO:0000256" key="12">
    <source>
        <dbReference type="ARBA" id="ARBA00022801"/>
    </source>
</evidence>
<feature type="domain" description="Cadherin" evidence="28">
    <location>
        <begin position="412"/>
        <end position="515"/>
    </location>
</feature>
<keyword evidence="12 27" id="KW-0378">Hydrolase</keyword>
<keyword evidence="19" id="KW-0865">Zymogen</keyword>
<gene>
    <name evidence="30" type="primary">TPP1</name>
</gene>
<feature type="active site" description="Charge relay system" evidence="27">
    <location>
        <position position="915"/>
    </location>
</feature>
<dbReference type="PROSITE" id="PS50268">
    <property type="entry name" value="CADHERIN_2"/>
    <property type="match status" value="5"/>
</dbReference>